<protein>
    <submittedName>
        <fullName evidence="3">Uncharacterized protein isoform X1</fullName>
    </submittedName>
</protein>
<organism evidence="2 3">
    <name type="scientific">Pogona vitticeps</name>
    <name type="common">central bearded dragon</name>
    <dbReference type="NCBI Taxonomy" id="103695"/>
    <lineage>
        <taxon>Eukaryota</taxon>
        <taxon>Metazoa</taxon>
        <taxon>Chordata</taxon>
        <taxon>Craniata</taxon>
        <taxon>Vertebrata</taxon>
        <taxon>Euteleostomi</taxon>
        <taxon>Lepidosauria</taxon>
        <taxon>Squamata</taxon>
        <taxon>Bifurcata</taxon>
        <taxon>Unidentata</taxon>
        <taxon>Episquamata</taxon>
        <taxon>Toxicofera</taxon>
        <taxon>Iguania</taxon>
        <taxon>Acrodonta</taxon>
        <taxon>Agamidae</taxon>
        <taxon>Amphibolurinae</taxon>
        <taxon>Pogona</taxon>
    </lineage>
</organism>
<dbReference type="Proteomes" id="UP001652642">
    <property type="component" value="Chromosome 15"/>
</dbReference>
<feature type="region of interest" description="Disordered" evidence="1">
    <location>
        <begin position="105"/>
        <end position="139"/>
    </location>
</feature>
<reference evidence="3" key="1">
    <citation type="submission" date="2025-08" db="UniProtKB">
        <authorList>
            <consortium name="RefSeq"/>
        </authorList>
    </citation>
    <scope>IDENTIFICATION</scope>
</reference>
<gene>
    <name evidence="3" type="primary">LOC140702826</name>
</gene>
<evidence type="ECO:0000313" key="3">
    <source>
        <dbReference type="RefSeq" id="XP_072840278.1"/>
    </source>
</evidence>
<name>A0ABM5F4E5_9SAUR</name>
<dbReference type="GeneID" id="140702826"/>
<sequence length="223" mass="24398">MGKKHSKMHALKKGTEAIVTRGKMFGFFINVADVAANFSFRTRCSGRNGIRRVCAAAATFHLLCKAKLSQVVTFDGAPRFTEISRGQGPFGTRKAEKKVFKAETSSVQDPCMNSDHPLRTNDKPKGKKPSFPHDTDVADHISTDGRLRHSHKVFLSCSSLASVLTTCHHHQNSPKARFSAASSGKNGRKEQLGRQGQRPGKHRLTCCFCTDCKAAALESGKKV</sequence>
<accession>A0ABM5F4E5</accession>
<keyword evidence="2" id="KW-1185">Reference proteome</keyword>
<evidence type="ECO:0000256" key="1">
    <source>
        <dbReference type="SAM" id="MobiDB-lite"/>
    </source>
</evidence>
<feature type="region of interest" description="Disordered" evidence="1">
    <location>
        <begin position="172"/>
        <end position="200"/>
    </location>
</feature>
<proteinExistence type="predicted"/>
<dbReference type="RefSeq" id="XP_072840278.1">
    <property type="nucleotide sequence ID" value="XM_072984177.1"/>
</dbReference>
<evidence type="ECO:0000313" key="2">
    <source>
        <dbReference type="Proteomes" id="UP001652642"/>
    </source>
</evidence>